<sequence>MKLKNLDKNKVFWLIKKTIVTFILVLVMDYFVFDVKLDVRAYISALLFGVTLTVWEFYFPAYGKSKNKE</sequence>
<feature type="transmembrane region" description="Helical" evidence="1">
    <location>
        <begin position="39"/>
        <end position="59"/>
    </location>
</feature>
<protein>
    <submittedName>
        <fullName evidence="2">Uncharacterized protein</fullName>
    </submittedName>
</protein>
<reference evidence="2 3" key="1">
    <citation type="submission" date="2022-01" db="EMBL/GenBank/DDBJ databases">
        <title>Labilibaculum sp. nov, a marine bacterium isolated from Antarctica.</title>
        <authorList>
            <person name="Dai W."/>
        </authorList>
    </citation>
    <scope>NUCLEOTIDE SEQUENCE [LARGE SCALE GENOMIC DNA]</scope>
    <source>
        <strain evidence="2 3">DW002</strain>
    </source>
</reference>
<keyword evidence="1" id="KW-0472">Membrane</keyword>
<name>A0ABT5VUP3_9BACT</name>
<evidence type="ECO:0000313" key="2">
    <source>
        <dbReference type="EMBL" id="MDE5419042.1"/>
    </source>
</evidence>
<keyword evidence="1" id="KW-1133">Transmembrane helix</keyword>
<proteinExistence type="predicted"/>
<feature type="transmembrane region" description="Helical" evidence="1">
    <location>
        <begin position="12"/>
        <end position="33"/>
    </location>
</feature>
<evidence type="ECO:0000256" key="1">
    <source>
        <dbReference type="SAM" id="Phobius"/>
    </source>
</evidence>
<gene>
    <name evidence="2" type="ORF">L3049_13635</name>
</gene>
<keyword evidence="1" id="KW-0812">Transmembrane</keyword>
<comment type="caution">
    <text evidence="2">The sequence shown here is derived from an EMBL/GenBank/DDBJ whole genome shotgun (WGS) entry which is preliminary data.</text>
</comment>
<accession>A0ABT5VUP3</accession>
<keyword evidence="3" id="KW-1185">Reference proteome</keyword>
<dbReference type="EMBL" id="JAKJSC010000002">
    <property type="protein sequence ID" value="MDE5419042.1"/>
    <property type="molecule type" value="Genomic_DNA"/>
</dbReference>
<evidence type="ECO:0000313" key="3">
    <source>
        <dbReference type="Proteomes" id="UP001528920"/>
    </source>
</evidence>
<dbReference type="RefSeq" id="WP_275110371.1">
    <property type="nucleotide sequence ID" value="NZ_JAKJSC010000002.1"/>
</dbReference>
<dbReference type="Proteomes" id="UP001528920">
    <property type="component" value="Unassembled WGS sequence"/>
</dbReference>
<organism evidence="2 3">
    <name type="scientific">Paralabilibaculum antarcticum</name>
    <dbReference type="NCBI Taxonomy" id="2912572"/>
    <lineage>
        <taxon>Bacteria</taxon>
        <taxon>Pseudomonadati</taxon>
        <taxon>Bacteroidota</taxon>
        <taxon>Bacteroidia</taxon>
        <taxon>Marinilabiliales</taxon>
        <taxon>Marinifilaceae</taxon>
        <taxon>Paralabilibaculum</taxon>
    </lineage>
</organism>